<feature type="domain" description="ABC transporter" evidence="4">
    <location>
        <begin position="343"/>
        <end position="533"/>
    </location>
</feature>
<evidence type="ECO:0000313" key="5">
    <source>
        <dbReference type="EMBL" id="RTR29007.1"/>
    </source>
</evidence>
<reference evidence="5 6" key="1">
    <citation type="submission" date="2018-12" db="EMBL/GenBank/DDBJ databases">
        <title>Deinococcus radiophilus ATCC 27603 genome sequencing and assembly.</title>
        <authorList>
            <person name="Maclea K.S."/>
            <person name="Maynard C.R."/>
        </authorList>
    </citation>
    <scope>NUCLEOTIDE SEQUENCE [LARGE SCALE GENOMIC DNA]</scope>
    <source>
        <strain evidence="5 6">ATCC 27603</strain>
    </source>
</reference>
<gene>
    <name evidence="5" type="ORF">EJ104_03950</name>
</gene>
<dbReference type="PANTHER" id="PTHR42855:SF2">
    <property type="entry name" value="DRUG RESISTANCE ABC TRANSPORTER,ATP-BINDING PROTEIN"/>
    <property type="match status" value="1"/>
</dbReference>
<feature type="domain" description="ABC transporter" evidence="4">
    <location>
        <begin position="2"/>
        <end position="245"/>
    </location>
</feature>
<feature type="region of interest" description="Disordered" evidence="3">
    <location>
        <begin position="250"/>
        <end position="305"/>
    </location>
</feature>
<keyword evidence="2 5" id="KW-0067">ATP-binding</keyword>
<dbReference type="InterPro" id="IPR051309">
    <property type="entry name" value="ABCF_ATPase"/>
</dbReference>
<dbReference type="FunFam" id="3.40.50.300:FF:000011">
    <property type="entry name" value="Putative ABC transporter ATP-binding component"/>
    <property type="match status" value="1"/>
</dbReference>
<dbReference type="Pfam" id="PF00005">
    <property type="entry name" value="ABC_tran"/>
    <property type="match status" value="2"/>
</dbReference>
<dbReference type="OrthoDB" id="9801441at2"/>
<keyword evidence="6" id="KW-1185">Reference proteome</keyword>
<dbReference type="PROSITE" id="PS50893">
    <property type="entry name" value="ABC_TRANSPORTER_2"/>
    <property type="match status" value="2"/>
</dbReference>
<dbReference type="CDD" id="cd03221">
    <property type="entry name" value="ABCF_EF-3"/>
    <property type="match status" value="2"/>
</dbReference>
<evidence type="ECO:0000256" key="3">
    <source>
        <dbReference type="SAM" id="MobiDB-lite"/>
    </source>
</evidence>
<dbReference type="InterPro" id="IPR003593">
    <property type="entry name" value="AAA+_ATPase"/>
</dbReference>
<dbReference type="AlphaFoldDB" id="A0A431W0G3"/>
<name>A0A431W0G3_9DEIO</name>
<dbReference type="EMBL" id="RXPE01000005">
    <property type="protein sequence ID" value="RTR29007.1"/>
    <property type="molecule type" value="Genomic_DNA"/>
</dbReference>
<dbReference type="PROSITE" id="PS00211">
    <property type="entry name" value="ABC_TRANSPORTER_1"/>
    <property type="match status" value="1"/>
</dbReference>
<dbReference type="GO" id="GO:0005524">
    <property type="term" value="F:ATP binding"/>
    <property type="evidence" value="ECO:0007669"/>
    <property type="project" value="UniProtKB-KW"/>
</dbReference>
<dbReference type="Proteomes" id="UP000277766">
    <property type="component" value="Unassembled WGS sequence"/>
</dbReference>
<dbReference type="Gene3D" id="3.40.50.300">
    <property type="entry name" value="P-loop containing nucleotide triphosphate hydrolases"/>
    <property type="match status" value="2"/>
</dbReference>
<evidence type="ECO:0000259" key="4">
    <source>
        <dbReference type="PROSITE" id="PS50893"/>
    </source>
</evidence>
<evidence type="ECO:0000313" key="6">
    <source>
        <dbReference type="Proteomes" id="UP000277766"/>
    </source>
</evidence>
<feature type="compositionally biased region" description="Basic and acidic residues" evidence="3">
    <location>
        <begin position="250"/>
        <end position="264"/>
    </location>
</feature>
<protein>
    <submittedName>
        <fullName evidence="5">ABC-F family ATP-binding cassette domain-containing protein</fullName>
    </submittedName>
</protein>
<comment type="caution">
    <text evidence="5">The sequence shown here is derived from an EMBL/GenBank/DDBJ whole genome shotgun (WGS) entry which is preliminary data.</text>
</comment>
<keyword evidence="1" id="KW-0547">Nucleotide-binding</keyword>
<sequence>MLTATSVALTYGDHTVFNDITFSLNPGERLGLIGENGSGKTSLLRVLAGELAPTAGEVRVSGRVAYLPQQAGDPTGSVLDAVQPSALRQAAQHYAQATAALHTARPAALNAFAEAEETYRQVGGYEFEAQAGTVLDALALDPQAAAAELSGGQTRRLLLARLLLSPADVYLLDEPTNHLDAAGLAWLEGWITASPAAFVLVSHDRAFLDAVSTQTAELERGTLAVYPAPYTAAMDLKAVQRVAQERDHAAYRRKRAALDEERRRSASRARSAAQYNHKRAPDGDKFVTRSKAQNSQNVHASTSQRLEQQIARLDAQATAKPFDDRRRLTLDLPPLPPGPSEVLRVEDLTVQRGERTVLDGLNLHLRRGDKVALVGENGAGKSTLLRAILGELPYTGRVVWGAGLTMYSAGQGGEELSGLGTLAEALLAANPHLTPHQLHEIAAQLFLPAPTTPTEQLSGGQRTRLSLARLSVTRAQVLLLDEPTNHLDAPMVDVLEDVLRGYTGTVLLATHDRRLVERVAGQVWEVGGDRVDVQ</sequence>
<dbReference type="InterPro" id="IPR027417">
    <property type="entry name" value="P-loop_NTPase"/>
</dbReference>
<dbReference type="SMART" id="SM00382">
    <property type="entry name" value="AAA"/>
    <property type="match status" value="2"/>
</dbReference>
<dbReference type="InterPro" id="IPR017871">
    <property type="entry name" value="ABC_transporter-like_CS"/>
</dbReference>
<dbReference type="SUPFAM" id="SSF52540">
    <property type="entry name" value="P-loop containing nucleoside triphosphate hydrolases"/>
    <property type="match status" value="2"/>
</dbReference>
<dbReference type="GO" id="GO:0016887">
    <property type="term" value="F:ATP hydrolysis activity"/>
    <property type="evidence" value="ECO:0007669"/>
    <property type="project" value="InterPro"/>
</dbReference>
<evidence type="ECO:0000256" key="2">
    <source>
        <dbReference type="ARBA" id="ARBA00022840"/>
    </source>
</evidence>
<organism evidence="5 6">
    <name type="scientific">Deinococcus radiophilus</name>
    <dbReference type="NCBI Taxonomy" id="32062"/>
    <lineage>
        <taxon>Bacteria</taxon>
        <taxon>Thermotogati</taxon>
        <taxon>Deinococcota</taxon>
        <taxon>Deinococci</taxon>
        <taxon>Deinococcales</taxon>
        <taxon>Deinococcaceae</taxon>
        <taxon>Deinococcus</taxon>
    </lineage>
</organism>
<dbReference type="PANTHER" id="PTHR42855">
    <property type="entry name" value="ABC TRANSPORTER ATP-BINDING SUBUNIT"/>
    <property type="match status" value="1"/>
</dbReference>
<proteinExistence type="predicted"/>
<feature type="compositionally biased region" description="Polar residues" evidence="3">
    <location>
        <begin position="290"/>
        <end position="305"/>
    </location>
</feature>
<accession>A0A431W0G3</accession>
<dbReference type="InterPro" id="IPR003439">
    <property type="entry name" value="ABC_transporter-like_ATP-bd"/>
</dbReference>
<evidence type="ECO:0000256" key="1">
    <source>
        <dbReference type="ARBA" id="ARBA00022741"/>
    </source>
</evidence>